<feature type="non-terminal residue" evidence="2">
    <location>
        <position position="1"/>
    </location>
</feature>
<gene>
    <name evidence="2" type="ORF">PCOR1329_LOCUS60188</name>
</gene>
<name>A0ABN9VQ32_9DINO</name>
<accession>A0ABN9VQ32</accession>
<dbReference type="Proteomes" id="UP001189429">
    <property type="component" value="Unassembled WGS sequence"/>
</dbReference>
<evidence type="ECO:0000313" key="2">
    <source>
        <dbReference type="EMBL" id="CAK0875544.1"/>
    </source>
</evidence>
<sequence>APVQPQPSRLEHAKRHALGLADRLLRPDAGRPGRPRRRKPRRKRKHGSCAAADRLAGGGSPVLLEDSSDEGPQVLLGDSDSEVEAPTQTTLTW</sequence>
<comment type="caution">
    <text evidence="2">The sequence shown here is derived from an EMBL/GenBank/DDBJ whole genome shotgun (WGS) entry which is preliminary data.</text>
</comment>
<protein>
    <submittedName>
        <fullName evidence="2">Uncharacterized protein</fullName>
    </submittedName>
</protein>
<dbReference type="EMBL" id="CAUYUJ010017526">
    <property type="protein sequence ID" value="CAK0875544.1"/>
    <property type="molecule type" value="Genomic_DNA"/>
</dbReference>
<feature type="region of interest" description="Disordered" evidence="1">
    <location>
        <begin position="1"/>
        <end position="93"/>
    </location>
</feature>
<proteinExistence type="predicted"/>
<keyword evidence="3" id="KW-1185">Reference proteome</keyword>
<evidence type="ECO:0000256" key="1">
    <source>
        <dbReference type="SAM" id="MobiDB-lite"/>
    </source>
</evidence>
<organism evidence="2 3">
    <name type="scientific">Prorocentrum cordatum</name>
    <dbReference type="NCBI Taxonomy" id="2364126"/>
    <lineage>
        <taxon>Eukaryota</taxon>
        <taxon>Sar</taxon>
        <taxon>Alveolata</taxon>
        <taxon>Dinophyceae</taxon>
        <taxon>Prorocentrales</taxon>
        <taxon>Prorocentraceae</taxon>
        <taxon>Prorocentrum</taxon>
    </lineage>
</organism>
<feature type="compositionally biased region" description="Basic residues" evidence="1">
    <location>
        <begin position="33"/>
        <end position="47"/>
    </location>
</feature>
<evidence type="ECO:0000313" key="3">
    <source>
        <dbReference type="Proteomes" id="UP001189429"/>
    </source>
</evidence>
<reference evidence="2" key="1">
    <citation type="submission" date="2023-10" db="EMBL/GenBank/DDBJ databases">
        <authorList>
            <person name="Chen Y."/>
            <person name="Shah S."/>
            <person name="Dougan E. K."/>
            <person name="Thang M."/>
            <person name="Chan C."/>
        </authorList>
    </citation>
    <scope>NUCLEOTIDE SEQUENCE [LARGE SCALE GENOMIC DNA]</scope>
</reference>